<proteinExistence type="predicted"/>
<sequence length="65" mass="7396">MLDDLLQREYADRYRDYIESGLSAADAENAVAGGEVRAALRPQDKRAQTFVRFGKRAQTFVRFGK</sequence>
<dbReference type="AlphaFoldDB" id="A0A183DAV8"/>
<organism evidence="3">
    <name type="scientific">Gongylonema pulchrum</name>
    <dbReference type="NCBI Taxonomy" id="637853"/>
    <lineage>
        <taxon>Eukaryota</taxon>
        <taxon>Metazoa</taxon>
        <taxon>Ecdysozoa</taxon>
        <taxon>Nematoda</taxon>
        <taxon>Chromadorea</taxon>
        <taxon>Rhabditida</taxon>
        <taxon>Spirurina</taxon>
        <taxon>Spiruromorpha</taxon>
        <taxon>Spiruroidea</taxon>
        <taxon>Gongylonematidae</taxon>
        <taxon>Gongylonema</taxon>
    </lineage>
</organism>
<dbReference type="OrthoDB" id="5813613at2759"/>
<keyword evidence="2" id="KW-1185">Reference proteome</keyword>
<reference evidence="1 2" key="2">
    <citation type="submission" date="2018-11" db="EMBL/GenBank/DDBJ databases">
        <authorList>
            <consortium name="Pathogen Informatics"/>
        </authorList>
    </citation>
    <scope>NUCLEOTIDE SEQUENCE [LARGE SCALE GENOMIC DNA]</scope>
</reference>
<reference evidence="3" key="1">
    <citation type="submission" date="2016-06" db="UniProtKB">
        <authorList>
            <consortium name="WormBaseParasite"/>
        </authorList>
    </citation>
    <scope>IDENTIFICATION</scope>
</reference>
<name>A0A183DAV8_9BILA</name>
<gene>
    <name evidence="1" type="ORF">GPUH_LOCUS5850</name>
</gene>
<accession>A0A183DAV8</accession>
<protein>
    <submittedName>
        <fullName evidence="3">SAM-dependent methyltransferase</fullName>
    </submittedName>
</protein>
<evidence type="ECO:0000313" key="3">
    <source>
        <dbReference type="WBParaSite" id="GPUH_0000585701-mRNA-1"/>
    </source>
</evidence>
<dbReference type="WBParaSite" id="GPUH_0000585701-mRNA-1">
    <property type="protein sequence ID" value="GPUH_0000585701-mRNA-1"/>
    <property type="gene ID" value="GPUH_0000585701"/>
</dbReference>
<evidence type="ECO:0000313" key="1">
    <source>
        <dbReference type="EMBL" id="VDK52419.1"/>
    </source>
</evidence>
<dbReference type="Proteomes" id="UP000271098">
    <property type="component" value="Unassembled WGS sequence"/>
</dbReference>
<dbReference type="EMBL" id="UYRT01012873">
    <property type="protein sequence ID" value="VDK52419.1"/>
    <property type="molecule type" value="Genomic_DNA"/>
</dbReference>
<evidence type="ECO:0000313" key="2">
    <source>
        <dbReference type="Proteomes" id="UP000271098"/>
    </source>
</evidence>